<dbReference type="PANTHER" id="PTHR46233">
    <property type="entry name" value="HYDROXYACYLGLUTATHIONE HYDROLASE GLOC"/>
    <property type="match status" value="1"/>
</dbReference>
<protein>
    <recommendedName>
        <fullName evidence="5">Metallo-beta-lactamase domain-containing protein</fullName>
    </recommendedName>
</protein>
<dbReference type="EMBL" id="JBGBPQ010000001">
    <property type="protein sequence ID" value="KAL1530171.1"/>
    <property type="molecule type" value="Genomic_DNA"/>
</dbReference>
<keyword evidence="8" id="KW-1185">Reference proteome</keyword>
<dbReference type="AlphaFoldDB" id="A0AB34K9X2"/>
<keyword evidence="2" id="KW-0479">Metal-binding</keyword>
<dbReference type="InterPro" id="IPR036866">
    <property type="entry name" value="RibonucZ/Hydroxyglut_hydro"/>
</dbReference>
<dbReference type="PANTHER" id="PTHR46233:SF3">
    <property type="entry name" value="HYDROXYACYLGLUTATHIONE HYDROLASE GLOC"/>
    <property type="match status" value="1"/>
</dbReference>
<evidence type="ECO:0000313" key="8">
    <source>
        <dbReference type="Proteomes" id="UP001515480"/>
    </source>
</evidence>
<gene>
    <name evidence="6" type="ORF">AB1Y20_001087</name>
    <name evidence="7" type="ORF">AB1Y20_001098</name>
</gene>
<keyword evidence="4" id="KW-0862">Zinc</keyword>
<evidence type="ECO:0000259" key="5">
    <source>
        <dbReference type="SMART" id="SM00849"/>
    </source>
</evidence>
<dbReference type="GO" id="GO:0046872">
    <property type="term" value="F:metal ion binding"/>
    <property type="evidence" value="ECO:0007669"/>
    <property type="project" value="UniProtKB-KW"/>
</dbReference>
<dbReference type="Gene3D" id="3.60.15.10">
    <property type="entry name" value="Ribonuclease Z/Hydroxyacylglutathione hydrolase-like"/>
    <property type="match status" value="1"/>
</dbReference>
<dbReference type="Pfam" id="PF00753">
    <property type="entry name" value="Lactamase_B"/>
    <property type="match status" value="1"/>
</dbReference>
<evidence type="ECO:0000313" key="7">
    <source>
        <dbReference type="EMBL" id="KAL1530182.1"/>
    </source>
</evidence>
<evidence type="ECO:0000256" key="3">
    <source>
        <dbReference type="ARBA" id="ARBA00022801"/>
    </source>
</evidence>
<evidence type="ECO:0000256" key="4">
    <source>
        <dbReference type="ARBA" id="ARBA00022833"/>
    </source>
</evidence>
<evidence type="ECO:0000256" key="2">
    <source>
        <dbReference type="ARBA" id="ARBA00022723"/>
    </source>
</evidence>
<evidence type="ECO:0000313" key="6">
    <source>
        <dbReference type="EMBL" id="KAL1530171.1"/>
    </source>
</evidence>
<organism evidence="7 8">
    <name type="scientific">Prymnesium parvum</name>
    <name type="common">Toxic golden alga</name>
    <dbReference type="NCBI Taxonomy" id="97485"/>
    <lineage>
        <taxon>Eukaryota</taxon>
        <taxon>Haptista</taxon>
        <taxon>Haptophyta</taxon>
        <taxon>Prymnesiophyceae</taxon>
        <taxon>Prymnesiales</taxon>
        <taxon>Prymnesiaceae</taxon>
        <taxon>Prymnesium</taxon>
    </lineage>
</organism>
<accession>A0AB34K9X2</accession>
<evidence type="ECO:0000256" key="1">
    <source>
        <dbReference type="ARBA" id="ARBA00001947"/>
    </source>
</evidence>
<feature type="domain" description="Metallo-beta-lactamase" evidence="5">
    <location>
        <begin position="14"/>
        <end position="202"/>
    </location>
</feature>
<dbReference type="InterPro" id="IPR001279">
    <property type="entry name" value="Metallo-B-lactamas"/>
</dbReference>
<proteinExistence type="predicted"/>
<sequence length="219" mass="23179">MSALVEVFAVPPLGCNCTIVGDAETKEAVVVDPGGDVSKIMARLQAKGLTCKRILITHGHLDHILGGRELKEKTGAEIVMHADDLFLYERVGEQCDDFGVPRPAAALPKPDAFVADGDTFALGSIGVKCIHCPGHTPGSTAYLFDQAQLCCPGDTLFRGSIGRTNWMGIPSLQGTSDSQQIVGSIKSKLLALPSETRVVSGHGEVTTIGDEQADNPYLH</sequence>
<dbReference type="SUPFAM" id="SSF56281">
    <property type="entry name" value="Metallo-hydrolase/oxidoreductase"/>
    <property type="match status" value="1"/>
</dbReference>
<dbReference type="GO" id="GO:0016787">
    <property type="term" value="F:hydrolase activity"/>
    <property type="evidence" value="ECO:0007669"/>
    <property type="project" value="UniProtKB-KW"/>
</dbReference>
<keyword evidence="3" id="KW-0378">Hydrolase</keyword>
<dbReference type="SMART" id="SM00849">
    <property type="entry name" value="Lactamase_B"/>
    <property type="match status" value="1"/>
</dbReference>
<reference evidence="7 8" key="1">
    <citation type="journal article" date="2024" name="Science">
        <title>Giant polyketide synthase enzymes in the biosynthesis of giant marine polyether toxins.</title>
        <authorList>
            <person name="Fallon T.R."/>
            <person name="Shende V.V."/>
            <person name="Wierzbicki I.H."/>
            <person name="Pendleton A.L."/>
            <person name="Watervoot N.F."/>
            <person name="Auber R.P."/>
            <person name="Gonzalez D.J."/>
            <person name="Wisecaver J.H."/>
            <person name="Moore B.S."/>
        </authorList>
    </citation>
    <scope>NUCLEOTIDE SEQUENCE [LARGE SCALE GENOMIC DNA]</scope>
    <source>
        <strain evidence="7 8">12B1</strain>
    </source>
</reference>
<comment type="cofactor">
    <cofactor evidence="1">
        <name>Zn(2+)</name>
        <dbReference type="ChEBI" id="CHEBI:29105"/>
    </cofactor>
</comment>
<dbReference type="InterPro" id="IPR051453">
    <property type="entry name" value="MBL_Glyoxalase_II"/>
</dbReference>
<name>A0AB34K9X2_PRYPA</name>
<comment type="caution">
    <text evidence="7">The sequence shown here is derived from an EMBL/GenBank/DDBJ whole genome shotgun (WGS) entry which is preliminary data.</text>
</comment>
<dbReference type="EMBL" id="JBGBPQ010000001">
    <property type="protein sequence ID" value="KAL1530182.1"/>
    <property type="molecule type" value="Genomic_DNA"/>
</dbReference>
<dbReference type="Proteomes" id="UP001515480">
    <property type="component" value="Unassembled WGS sequence"/>
</dbReference>